<keyword evidence="2" id="KW-0472">Membrane</keyword>
<feature type="transmembrane region" description="Helical" evidence="2">
    <location>
        <begin position="49"/>
        <end position="71"/>
    </location>
</feature>
<feature type="compositionally biased region" description="Polar residues" evidence="1">
    <location>
        <begin position="166"/>
        <end position="179"/>
    </location>
</feature>
<name>A0A9P7GHA6_9AGAR</name>
<evidence type="ECO:0000313" key="4">
    <source>
        <dbReference type="Proteomes" id="UP000717328"/>
    </source>
</evidence>
<feature type="compositionally biased region" description="Low complexity" evidence="1">
    <location>
        <begin position="192"/>
        <end position="223"/>
    </location>
</feature>
<dbReference type="EMBL" id="JABCKI010000403">
    <property type="protein sequence ID" value="KAG5650612.1"/>
    <property type="molecule type" value="Genomic_DNA"/>
</dbReference>
<feature type="region of interest" description="Disordered" evidence="1">
    <location>
        <begin position="311"/>
        <end position="372"/>
    </location>
</feature>
<dbReference type="OrthoDB" id="3263215at2759"/>
<dbReference type="AlphaFoldDB" id="A0A9P7GHA6"/>
<dbReference type="Proteomes" id="UP000717328">
    <property type="component" value="Unassembled WGS sequence"/>
</dbReference>
<proteinExistence type="predicted"/>
<keyword evidence="2" id="KW-1133">Transmembrane helix</keyword>
<keyword evidence="2" id="KW-0812">Transmembrane</keyword>
<feature type="region of interest" description="Disordered" evidence="1">
    <location>
        <begin position="6"/>
        <end position="26"/>
    </location>
</feature>
<evidence type="ECO:0000313" key="3">
    <source>
        <dbReference type="EMBL" id="KAG5650612.1"/>
    </source>
</evidence>
<sequence>MYARALDYHNHSPRRSDNYPGASYTADRNHLDQHHHVVRSTSTSDVGPIVGGAVGGFFGLLAIVALVWFILKRRRRWDDIFDKEDDEIIATGARRAGRFSLDVDAEPKPYQYGLVGQGAAPSAISPPNSPPARPSVPVGAADILHARSSSLAPLNMPLTASAPLPSATTVSSRPSTAGSAQPLYPAPTAGILQQQQAQALQHQNYGRPSSTATHAHSHSSVSFTSPPVALAQWTGGAPGPGYNGGTAALMGLSMGTGAGAGASAAEDYFNRSGSPTSIQETRRLQVANARPLSPAESESFSLAEIPSSSSAAAAATVEPVVQRDGKGRIVSTGPVEPLVHLDGGRVEDLGPVASLSAVDTPPPSQAPPAYHE</sequence>
<feature type="compositionally biased region" description="Basic and acidic residues" evidence="1">
    <location>
        <begin position="6"/>
        <end position="17"/>
    </location>
</feature>
<evidence type="ECO:0000256" key="2">
    <source>
        <dbReference type="SAM" id="Phobius"/>
    </source>
</evidence>
<protein>
    <submittedName>
        <fullName evidence="3">Uncharacterized protein</fullName>
    </submittedName>
</protein>
<keyword evidence="4" id="KW-1185">Reference proteome</keyword>
<accession>A0A9P7GHA6</accession>
<reference evidence="3" key="2">
    <citation type="submission" date="2021-10" db="EMBL/GenBank/DDBJ databases">
        <title>Phylogenomics reveals ancestral predisposition of the termite-cultivated fungus Termitomyces towards a domesticated lifestyle.</title>
        <authorList>
            <person name="Auxier B."/>
            <person name="Grum-Grzhimaylo A."/>
            <person name="Cardenas M.E."/>
            <person name="Lodge J.D."/>
            <person name="Laessoe T."/>
            <person name="Pedersen O."/>
            <person name="Smith M.E."/>
            <person name="Kuyper T.W."/>
            <person name="Franco-Molano E.A."/>
            <person name="Baroni T.J."/>
            <person name="Aanen D.K."/>
        </authorList>
    </citation>
    <scope>NUCLEOTIDE SEQUENCE</scope>
    <source>
        <strain evidence="3">D49</strain>
    </source>
</reference>
<feature type="region of interest" description="Disordered" evidence="1">
    <location>
        <begin position="165"/>
        <end position="223"/>
    </location>
</feature>
<gene>
    <name evidence="3" type="ORF">H0H81_011660</name>
</gene>
<comment type="caution">
    <text evidence="3">The sequence shown here is derived from an EMBL/GenBank/DDBJ whole genome shotgun (WGS) entry which is preliminary data.</text>
</comment>
<organism evidence="3 4">
    <name type="scientific">Sphagnurus paluster</name>
    <dbReference type="NCBI Taxonomy" id="117069"/>
    <lineage>
        <taxon>Eukaryota</taxon>
        <taxon>Fungi</taxon>
        <taxon>Dikarya</taxon>
        <taxon>Basidiomycota</taxon>
        <taxon>Agaricomycotina</taxon>
        <taxon>Agaricomycetes</taxon>
        <taxon>Agaricomycetidae</taxon>
        <taxon>Agaricales</taxon>
        <taxon>Tricholomatineae</taxon>
        <taxon>Lyophyllaceae</taxon>
        <taxon>Sphagnurus</taxon>
    </lineage>
</organism>
<evidence type="ECO:0000256" key="1">
    <source>
        <dbReference type="SAM" id="MobiDB-lite"/>
    </source>
</evidence>
<reference evidence="3" key="1">
    <citation type="submission" date="2021-02" db="EMBL/GenBank/DDBJ databases">
        <authorList>
            <person name="Nieuwenhuis M."/>
            <person name="Van De Peppel L.J.J."/>
        </authorList>
    </citation>
    <scope>NUCLEOTIDE SEQUENCE</scope>
    <source>
        <strain evidence="3">D49</strain>
    </source>
</reference>